<dbReference type="Proteomes" id="UP001164244">
    <property type="component" value="Chromosome"/>
</dbReference>
<organism evidence="2 3">
    <name type="scientific">Veillonella rogosae</name>
    <dbReference type="NCBI Taxonomy" id="423477"/>
    <lineage>
        <taxon>Bacteria</taxon>
        <taxon>Bacillati</taxon>
        <taxon>Bacillota</taxon>
        <taxon>Negativicutes</taxon>
        <taxon>Veillonellales</taxon>
        <taxon>Veillonellaceae</taxon>
        <taxon>Veillonella</taxon>
    </lineage>
</organism>
<evidence type="ECO:0000313" key="3">
    <source>
        <dbReference type="Proteomes" id="UP001164244"/>
    </source>
</evidence>
<accession>A0AA46X2Y3</accession>
<evidence type="ECO:0000313" key="2">
    <source>
        <dbReference type="EMBL" id="UZG50812.1"/>
    </source>
</evidence>
<proteinExistence type="predicted"/>
<dbReference type="Gene3D" id="3.40.1580.10">
    <property type="entry name" value="SMI1/KNR4-like"/>
    <property type="match status" value="1"/>
</dbReference>
<name>A0AA46X2Y3_9FIRM</name>
<dbReference type="EMBL" id="CP110418">
    <property type="protein sequence ID" value="UZG50812.1"/>
    <property type="molecule type" value="Genomic_DNA"/>
</dbReference>
<dbReference type="KEGG" id="vrg:OKW85_08990"/>
<feature type="domain" description="Knr4/Smi1-like" evidence="1">
    <location>
        <begin position="10"/>
        <end position="153"/>
    </location>
</feature>
<dbReference type="SMART" id="SM00860">
    <property type="entry name" value="SMI1_KNR4"/>
    <property type="match status" value="1"/>
</dbReference>
<gene>
    <name evidence="2" type="ORF">OKW85_08990</name>
</gene>
<dbReference type="Pfam" id="PF09346">
    <property type="entry name" value="SMI1_KNR4"/>
    <property type="match status" value="1"/>
</dbReference>
<dbReference type="SUPFAM" id="SSF160631">
    <property type="entry name" value="SMI1/KNR4-like"/>
    <property type="match status" value="1"/>
</dbReference>
<dbReference type="RefSeq" id="WP_265137965.1">
    <property type="nucleotide sequence ID" value="NZ_CP110418.1"/>
</dbReference>
<sequence>MLSFYDCEKNLSEYDFNEVEKNLEVSFPASFKSHYFKWNGGTPNLSCFVNDNIDYDYIEIRDFIPMKYFKQFEDDPDFTLEGRAINEWELNELPKNLIPFAFDWGGNYLCLEKNSWQIIYYVRDVWSENISREANFERNSIIIAKSFEEFLNCLEENPDD</sequence>
<protein>
    <submittedName>
        <fullName evidence="2">SMI1/KNR4 family protein</fullName>
    </submittedName>
</protein>
<dbReference type="AlphaFoldDB" id="A0AA46X2Y3"/>
<dbReference type="InterPro" id="IPR018958">
    <property type="entry name" value="Knr4/Smi1-like_dom"/>
</dbReference>
<reference evidence="2" key="1">
    <citation type="submission" date="2022-11" db="EMBL/GenBank/DDBJ databases">
        <title>Complete genome sequence of Veillonella rogosae KCOM 3468 isolated from human Subgingival dental plaque of Chronic peridontitis Lesion.</title>
        <authorList>
            <person name="Park S.-N."/>
            <person name="Lim Y.K."/>
            <person name="Kook J.-K."/>
        </authorList>
    </citation>
    <scope>NUCLEOTIDE SEQUENCE</scope>
    <source>
        <strain evidence="2">KCOM 3468</strain>
    </source>
</reference>
<dbReference type="InterPro" id="IPR037883">
    <property type="entry name" value="Knr4/Smi1-like_sf"/>
</dbReference>
<evidence type="ECO:0000259" key="1">
    <source>
        <dbReference type="SMART" id="SM00860"/>
    </source>
</evidence>